<name>A0A3L8W6T5_ECOLX</name>
<evidence type="ECO:0000313" key="1">
    <source>
        <dbReference type="EMBL" id="RLY59691.1"/>
    </source>
</evidence>
<accession>A0A3L8W6T5</accession>
<reference evidence="1 2" key="1">
    <citation type="submission" date="2018-10" db="EMBL/GenBank/DDBJ databases">
        <title>Comparison of Escherichia coli isolates recovered from retail chicken and from chicken fecal samples by antimicrobial susceptibility test and whole genome sequencing.</title>
        <authorList>
            <person name="Tang B."/>
            <person name="Ma Y."/>
            <person name="He X."/>
            <person name="Cao L."/>
            <person name="Xia X."/>
            <person name="Yang H."/>
        </authorList>
    </citation>
    <scope>NUCLEOTIDE SEQUENCE [LARGE SCALE GENOMIC DNA]</scope>
    <source>
        <strain evidence="1 2">CMJH98b</strain>
    </source>
</reference>
<organism evidence="1 2">
    <name type="scientific">Escherichia coli</name>
    <dbReference type="NCBI Taxonomy" id="562"/>
    <lineage>
        <taxon>Bacteria</taxon>
        <taxon>Pseudomonadati</taxon>
        <taxon>Pseudomonadota</taxon>
        <taxon>Gammaproteobacteria</taxon>
        <taxon>Enterobacterales</taxon>
        <taxon>Enterobacteriaceae</taxon>
        <taxon>Escherichia</taxon>
    </lineage>
</organism>
<comment type="caution">
    <text evidence="1">The sequence shown here is derived from an EMBL/GenBank/DDBJ whole genome shotgun (WGS) entry which is preliminary data.</text>
</comment>
<evidence type="ECO:0000313" key="2">
    <source>
        <dbReference type="Proteomes" id="UP000281340"/>
    </source>
</evidence>
<dbReference type="Proteomes" id="UP000281340">
    <property type="component" value="Unassembled WGS sequence"/>
</dbReference>
<sequence length="70" mass="8358">MFCFDNPLVFCENIRGRKKTVFLYAHNHACKYHVYRASEIYVWRGQTPFVMSIAATRQRSSHRRPRHCAP</sequence>
<dbReference type="AlphaFoldDB" id="A0A3L8W6T5"/>
<proteinExistence type="predicted"/>
<protein>
    <submittedName>
        <fullName evidence="1">Uncharacterized protein</fullName>
    </submittedName>
</protein>
<gene>
    <name evidence="1" type="ORF">EAI46_04830</name>
</gene>
<dbReference type="EMBL" id="RDDM01000022">
    <property type="protein sequence ID" value="RLY59691.1"/>
    <property type="molecule type" value="Genomic_DNA"/>
</dbReference>